<gene>
    <name evidence="4" type="primary">fliE</name>
    <name evidence="5" type="ORF">DFP88_102300</name>
</gene>
<organism evidence="5 6">
    <name type="scientific">Pseudoroseicyclus aestuarii</name>
    <dbReference type="NCBI Taxonomy" id="1795041"/>
    <lineage>
        <taxon>Bacteria</taxon>
        <taxon>Pseudomonadati</taxon>
        <taxon>Pseudomonadota</taxon>
        <taxon>Alphaproteobacteria</taxon>
        <taxon>Rhodobacterales</taxon>
        <taxon>Paracoccaceae</taxon>
        <taxon>Pseudoroseicyclus</taxon>
    </lineage>
</organism>
<evidence type="ECO:0000256" key="3">
    <source>
        <dbReference type="ARBA" id="ARBA00023143"/>
    </source>
</evidence>
<reference evidence="5 6" key="1">
    <citation type="submission" date="2018-06" db="EMBL/GenBank/DDBJ databases">
        <title>Genomic Encyclopedia of Type Strains, Phase III (KMG-III): the genomes of soil and plant-associated and newly described type strains.</title>
        <authorList>
            <person name="Whitman W."/>
        </authorList>
    </citation>
    <scope>NUCLEOTIDE SEQUENCE [LARGE SCALE GENOMIC DNA]</scope>
    <source>
        <strain evidence="5 6">CECT 9025</strain>
    </source>
</reference>
<comment type="subcellular location">
    <subcellularLocation>
        <location evidence="1 4">Bacterial flagellum basal body</location>
    </subcellularLocation>
</comment>
<dbReference type="GO" id="GO:0009425">
    <property type="term" value="C:bacterial-type flagellum basal body"/>
    <property type="evidence" value="ECO:0007669"/>
    <property type="project" value="UniProtKB-SubCell"/>
</dbReference>
<dbReference type="GO" id="GO:0071973">
    <property type="term" value="P:bacterial-type flagellum-dependent cell motility"/>
    <property type="evidence" value="ECO:0007669"/>
    <property type="project" value="InterPro"/>
</dbReference>
<keyword evidence="5" id="KW-0282">Flagellum</keyword>
<dbReference type="Pfam" id="PF02049">
    <property type="entry name" value="FliE"/>
    <property type="match status" value="1"/>
</dbReference>
<dbReference type="EMBL" id="QJTE01000002">
    <property type="protein sequence ID" value="PYE84500.1"/>
    <property type="molecule type" value="Genomic_DNA"/>
</dbReference>
<dbReference type="HAMAP" id="MF_00724">
    <property type="entry name" value="FliE"/>
    <property type="match status" value="1"/>
</dbReference>
<dbReference type="GO" id="GO:0005198">
    <property type="term" value="F:structural molecule activity"/>
    <property type="evidence" value="ECO:0007669"/>
    <property type="project" value="InterPro"/>
</dbReference>
<accession>A0A318SRQ6</accession>
<dbReference type="InterPro" id="IPR001624">
    <property type="entry name" value="FliE"/>
</dbReference>
<evidence type="ECO:0000256" key="2">
    <source>
        <dbReference type="ARBA" id="ARBA00009272"/>
    </source>
</evidence>
<dbReference type="RefSeq" id="WP_110813589.1">
    <property type="nucleotide sequence ID" value="NZ_QJTE01000002.1"/>
</dbReference>
<keyword evidence="5" id="KW-0966">Cell projection</keyword>
<comment type="caution">
    <text evidence="5">The sequence shown here is derived from an EMBL/GenBank/DDBJ whole genome shotgun (WGS) entry which is preliminary data.</text>
</comment>
<dbReference type="OrthoDB" id="9812413at2"/>
<dbReference type="AlphaFoldDB" id="A0A318SRQ6"/>
<evidence type="ECO:0000256" key="4">
    <source>
        <dbReference type="HAMAP-Rule" id="MF_00724"/>
    </source>
</evidence>
<proteinExistence type="inferred from homology"/>
<dbReference type="PANTHER" id="PTHR34653">
    <property type="match status" value="1"/>
</dbReference>
<dbReference type="GO" id="GO:0003774">
    <property type="term" value="F:cytoskeletal motor activity"/>
    <property type="evidence" value="ECO:0007669"/>
    <property type="project" value="InterPro"/>
</dbReference>
<dbReference type="PANTHER" id="PTHR34653:SF1">
    <property type="entry name" value="FLAGELLAR HOOK-BASAL BODY COMPLEX PROTEIN FLIE"/>
    <property type="match status" value="1"/>
</dbReference>
<evidence type="ECO:0000313" key="5">
    <source>
        <dbReference type="EMBL" id="PYE84500.1"/>
    </source>
</evidence>
<comment type="similarity">
    <text evidence="2 4">Belongs to the FliE family.</text>
</comment>
<keyword evidence="3 4" id="KW-0975">Bacterial flagellum</keyword>
<sequence>MADFSTLVSSGAVRGAYRSAQSLAAERGPLVVEEAPPSFAEALSQAASTTMENVRASEEVMQRGLVGEAETQAVIEATLAMEQTLKIAVSVRDKLVEAYRDIMQMPI</sequence>
<protein>
    <recommendedName>
        <fullName evidence="4">Flagellar hook-basal body complex protein FliE</fullName>
    </recommendedName>
</protein>
<dbReference type="Proteomes" id="UP000248311">
    <property type="component" value="Unassembled WGS sequence"/>
</dbReference>
<keyword evidence="6" id="KW-1185">Reference proteome</keyword>
<evidence type="ECO:0000256" key="1">
    <source>
        <dbReference type="ARBA" id="ARBA00004117"/>
    </source>
</evidence>
<keyword evidence="5" id="KW-0969">Cilium</keyword>
<name>A0A318SRQ6_9RHOB</name>
<evidence type="ECO:0000313" key="6">
    <source>
        <dbReference type="Proteomes" id="UP000248311"/>
    </source>
</evidence>